<proteinExistence type="predicted"/>
<evidence type="ECO:0000313" key="3">
    <source>
        <dbReference type="Proteomes" id="UP000747542"/>
    </source>
</evidence>
<dbReference type="Proteomes" id="UP000747542">
    <property type="component" value="Unassembled WGS sequence"/>
</dbReference>
<name>A0A8J5KF04_HOMAM</name>
<evidence type="ECO:0000313" key="2">
    <source>
        <dbReference type="EMBL" id="KAG7170969.1"/>
    </source>
</evidence>
<reference evidence="2" key="1">
    <citation type="journal article" date="2021" name="Sci. Adv.">
        <title>The American lobster genome reveals insights on longevity, neural, and immune adaptations.</title>
        <authorList>
            <person name="Polinski J.M."/>
            <person name="Zimin A.V."/>
            <person name="Clark K.F."/>
            <person name="Kohn A.B."/>
            <person name="Sadowski N."/>
            <person name="Timp W."/>
            <person name="Ptitsyn A."/>
            <person name="Khanna P."/>
            <person name="Romanova D.Y."/>
            <person name="Williams P."/>
            <person name="Greenwood S.J."/>
            <person name="Moroz L.L."/>
            <person name="Walt D.R."/>
            <person name="Bodnar A.G."/>
        </authorList>
    </citation>
    <scope>NUCLEOTIDE SEQUENCE</scope>
    <source>
        <strain evidence="2">GMGI-L3</strain>
    </source>
</reference>
<gene>
    <name evidence="2" type="primary">SRRM2-L3</name>
    <name evidence="2" type="ORF">Hamer_G012543</name>
</gene>
<comment type="caution">
    <text evidence="2">The sequence shown here is derived from an EMBL/GenBank/DDBJ whole genome shotgun (WGS) entry which is preliminary data.</text>
</comment>
<protein>
    <submittedName>
        <fullName evidence="2">Putative serine/arginine repetitive matrix protein 2-like 3</fullName>
    </submittedName>
</protein>
<keyword evidence="3" id="KW-1185">Reference proteome</keyword>
<evidence type="ECO:0000256" key="1">
    <source>
        <dbReference type="SAM" id="MobiDB-lite"/>
    </source>
</evidence>
<feature type="region of interest" description="Disordered" evidence="1">
    <location>
        <begin position="1"/>
        <end position="65"/>
    </location>
</feature>
<sequence length="111" mass="11870">MRVKDGRGGVDGVGGQSSSSPGGVVGSSKMSTLDYLVTKMRRHVRAPSADSSSPATPTMHGHTCQISTGNQRFQQLYQNRRHPVSSATIDAPTSQRFSPVRSCRSKCSFVS</sequence>
<organism evidence="2 3">
    <name type="scientific">Homarus americanus</name>
    <name type="common">American lobster</name>
    <dbReference type="NCBI Taxonomy" id="6706"/>
    <lineage>
        <taxon>Eukaryota</taxon>
        <taxon>Metazoa</taxon>
        <taxon>Ecdysozoa</taxon>
        <taxon>Arthropoda</taxon>
        <taxon>Crustacea</taxon>
        <taxon>Multicrustacea</taxon>
        <taxon>Malacostraca</taxon>
        <taxon>Eumalacostraca</taxon>
        <taxon>Eucarida</taxon>
        <taxon>Decapoda</taxon>
        <taxon>Pleocyemata</taxon>
        <taxon>Astacidea</taxon>
        <taxon>Nephropoidea</taxon>
        <taxon>Nephropidae</taxon>
        <taxon>Homarus</taxon>
    </lineage>
</organism>
<accession>A0A8J5KF04</accession>
<feature type="compositionally biased region" description="Low complexity" evidence="1">
    <location>
        <begin position="46"/>
        <end position="58"/>
    </location>
</feature>
<dbReference type="AlphaFoldDB" id="A0A8J5KF04"/>
<dbReference type="EMBL" id="JAHLQT010013238">
    <property type="protein sequence ID" value="KAG7170969.1"/>
    <property type="molecule type" value="Genomic_DNA"/>
</dbReference>
<feature type="compositionally biased region" description="Low complexity" evidence="1">
    <location>
        <begin position="16"/>
        <end position="28"/>
    </location>
</feature>